<evidence type="ECO:0008006" key="7">
    <source>
        <dbReference type="Google" id="ProtNLM"/>
    </source>
</evidence>
<keyword evidence="2" id="KW-1133">Transmembrane helix</keyword>
<feature type="domain" description="SUEL-type lectin" evidence="3">
    <location>
        <begin position="252"/>
        <end position="332"/>
    </location>
</feature>
<dbReference type="PROSITE" id="PS50228">
    <property type="entry name" value="SUEL_LECTIN"/>
    <property type="match status" value="1"/>
</dbReference>
<accession>A0A8B6CIV9</accession>
<evidence type="ECO:0000313" key="5">
    <source>
        <dbReference type="EMBL" id="VDI05973.1"/>
    </source>
</evidence>
<feature type="compositionally biased region" description="Polar residues" evidence="1">
    <location>
        <begin position="546"/>
        <end position="558"/>
    </location>
</feature>
<feature type="region of interest" description="Disordered" evidence="1">
    <location>
        <begin position="542"/>
        <end position="574"/>
    </location>
</feature>
<dbReference type="InterPro" id="IPR000922">
    <property type="entry name" value="Lectin_gal-bd_dom"/>
</dbReference>
<dbReference type="AlphaFoldDB" id="A0A8B6CIV9"/>
<feature type="transmembrane region" description="Helical" evidence="2">
    <location>
        <begin position="443"/>
        <end position="464"/>
    </location>
</feature>
<dbReference type="PROSITE" id="PS50835">
    <property type="entry name" value="IG_LIKE"/>
    <property type="match status" value="1"/>
</dbReference>
<feature type="domain" description="Ig-like" evidence="4">
    <location>
        <begin position="332"/>
        <end position="421"/>
    </location>
</feature>
<name>A0A8B6CIV9_MYTGA</name>
<keyword evidence="2" id="KW-0812">Transmembrane</keyword>
<organism evidence="5 6">
    <name type="scientific">Mytilus galloprovincialis</name>
    <name type="common">Mediterranean mussel</name>
    <dbReference type="NCBI Taxonomy" id="29158"/>
    <lineage>
        <taxon>Eukaryota</taxon>
        <taxon>Metazoa</taxon>
        <taxon>Spiralia</taxon>
        <taxon>Lophotrochozoa</taxon>
        <taxon>Mollusca</taxon>
        <taxon>Bivalvia</taxon>
        <taxon>Autobranchia</taxon>
        <taxon>Pteriomorphia</taxon>
        <taxon>Mytilida</taxon>
        <taxon>Mytiloidea</taxon>
        <taxon>Mytilidae</taxon>
        <taxon>Mytilinae</taxon>
        <taxon>Mytilus</taxon>
    </lineage>
</organism>
<dbReference type="InterPro" id="IPR007110">
    <property type="entry name" value="Ig-like_dom"/>
</dbReference>
<dbReference type="OrthoDB" id="6120134at2759"/>
<protein>
    <recommendedName>
        <fullName evidence="7">C-type lectin domain-containing protein</fullName>
    </recommendedName>
</protein>
<keyword evidence="6" id="KW-1185">Reference proteome</keyword>
<evidence type="ECO:0000259" key="3">
    <source>
        <dbReference type="PROSITE" id="PS50228"/>
    </source>
</evidence>
<dbReference type="Proteomes" id="UP000596742">
    <property type="component" value="Unassembled WGS sequence"/>
</dbReference>
<dbReference type="GO" id="GO:0030246">
    <property type="term" value="F:carbohydrate binding"/>
    <property type="evidence" value="ECO:0007669"/>
    <property type="project" value="InterPro"/>
</dbReference>
<evidence type="ECO:0000259" key="4">
    <source>
        <dbReference type="PROSITE" id="PS50835"/>
    </source>
</evidence>
<reference evidence="5" key="1">
    <citation type="submission" date="2018-11" db="EMBL/GenBank/DDBJ databases">
        <authorList>
            <person name="Alioto T."/>
            <person name="Alioto T."/>
        </authorList>
    </citation>
    <scope>NUCLEOTIDE SEQUENCE</scope>
</reference>
<dbReference type="InterPro" id="IPR043159">
    <property type="entry name" value="Lectin_gal-bd_sf"/>
</dbReference>
<evidence type="ECO:0000256" key="1">
    <source>
        <dbReference type="SAM" id="MobiDB-lite"/>
    </source>
</evidence>
<dbReference type="CDD" id="cd22823">
    <property type="entry name" value="Gal_Rha_Lectin"/>
    <property type="match status" value="1"/>
</dbReference>
<dbReference type="EMBL" id="UYJE01001872">
    <property type="protein sequence ID" value="VDI05973.1"/>
    <property type="molecule type" value="Genomic_DNA"/>
</dbReference>
<comment type="caution">
    <text evidence="5">The sequence shown here is derived from an EMBL/GenBank/DDBJ whole genome shotgun (WGS) entry which is preliminary data.</text>
</comment>
<keyword evidence="2" id="KW-0472">Membrane</keyword>
<evidence type="ECO:0000313" key="6">
    <source>
        <dbReference type="Proteomes" id="UP000596742"/>
    </source>
</evidence>
<feature type="non-terminal residue" evidence="5">
    <location>
        <position position="574"/>
    </location>
</feature>
<evidence type="ECO:0000256" key="2">
    <source>
        <dbReference type="SAM" id="Phobius"/>
    </source>
</evidence>
<dbReference type="Pfam" id="PF02140">
    <property type="entry name" value="SUEL_Lectin"/>
    <property type="match status" value="1"/>
</dbReference>
<sequence length="574" mass="65380">ENKMMLNHRNPVTFGFIFLILHIILFCFCDRSESLIQYYSQKKTWWDAANFCYMKDGSLMANDGLNTSIKDMQIDPSEELEFWTRNKVYSEWITIFGCLRLDKLFPSKYKLLTPDDKDYVMTCYIHCYKGFDMNTFFTVKGSYCACIDTKYLSEKFDLIDYRQNCDKLCKDGFGICGDFIENAEFVTVYRTINSEFDNYTQLNNYYLSLDGLERECLALDCASGRAQIRPCDEENDAVCSDGISELIVCDDATIHCVGDETIKIDHATFGRDQKSECFEDEYTSTCSTDSPTDILSVNCDDQTDCSVKSSVELYGDPCNGLDKDLRIKYHCEGTSFFSKSWTDSVLKCHRNGHSLRLNCRHGSDDSLYWVEAFRGIVPTSDFKNLPGLEIAKAAKCKMNKPNDATPYSCEVTNEYTELPFTCFFEGKGIKHVGSDESSSTTGIVVAVVSVVVIIAILVAVLFYCKRKKSLSSDNVNNNSVYMVPQHIQKEDNVYSSPENIYHQYDDIIDSRKALTEANRPHETDSNASPNIYLSLCGSRDDVHEQPSISYEDSTNDTNKNYDRALPQLPDENQN</sequence>
<proteinExistence type="predicted"/>
<dbReference type="Gene3D" id="2.60.120.740">
    <property type="match status" value="1"/>
</dbReference>
<gene>
    <name evidence="5" type="ORF">MGAL_10B036601</name>
</gene>